<gene>
    <name evidence="1" type="ORF">MLD38_033173</name>
</gene>
<organism evidence="1 2">
    <name type="scientific">Melastoma candidum</name>
    <dbReference type="NCBI Taxonomy" id="119954"/>
    <lineage>
        <taxon>Eukaryota</taxon>
        <taxon>Viridiplantae</taxon>
        <taxon>Streptophyta</taxon>
        <taxon>Embryophyta</taxon>
        <taxon>Tracheophyta</taxon>
        <taxon>Spermatophyta</taxon>
        <taxon>Magnoliopsida</taxon>
        <taxon>eudicotyledons</taxon>
        <taxon>Gunneridae</taxon>
        <taxon>Pentapetalae</taxon>
        <taxon>rosids</taxon>
        <taxon>malvids</taxon>
        <taxon>Myrtales</taxon>
        <taxon>Melastomataceae</taxon>
        <taxon>Melastomatoideae</taxon>
        <taxon>Melastomateae</taxon>
        <taxon>Melastoma</taxon>
    </lineage>
</organism>
<sequence length="482" mass="54795">MEEEDRQKLTDLVKELVLRLLDTDPSTQLFQSSAALASRGKSSLALSFHDLFSRFSSLSGPGSVNNKPSLLLLHIISLDRSSCLESSSSSPAVVSIPDALERFDSARVPGDWAGPPNGVLLIEKDPENLRDLAFLEYVDLVREEFEVSEAVLVRDVLYACQGIDGKFIKFGKFEDGVLKGGAMAGTIHMHGKHRDPLVHEFIMRLLRRVCSLLFEMVRSWVLEGELEDIFAEFFVVCQLVKAESLWREGYCLHMAMLPSFISPSLAQPTEAASAAGTTTGRGSLGYGETDALECLVDEAAKRIDKHLLYVMYNRYQFKEHCLAIKRLPDCLKADDPGILDRLRVKMMPHGTGDRGWDVFSLEYDPRVPLDTIFTELVMTKYLKIFNFLWKLRRVEHALFGAWKTMKPNCITSQALWELLSALRRCQVLWNEMNHFVTNLQYYIMFELLEVSWSNFSNEMEVAKDLNDLLAAHDKYLNSIFER</sequence>
<evidence type="ECO:0000313" key="1">
    <source>
        <dbReference type="EMBL" id="KAI4319590.1"/>
    </source>
</evidence>
<name>A0ACB9M774_9MYRT</name>
<dbReference type="Proteomes" id="UP001057402">
    <property type="component" value="Chromosome 10"/>
</dbReference>
<accession>A0ACB9M774</accession>
<evidence type="ECO:0000313" key="2">
    <source>
        <dbReference type="Proteomes" id="UP001057402"/>
    </source>
</evidence>
<reference evidence="2" key="1">
    <citation type="journal article" date="2023" name="Front. Plant Sci.">
        <title>Chromosomal-level genome assembly of Melastoma candidum provides insights into trichome evolution.</title>
        <authorList>
            <person name="Zhong Y."/>
            <person name="Wu W."/>
            <person name="Sun C."/>
            <person name="Zou P."/>
            <person name="Liu Y."/>
            <person name="Dai S."/>
            <person name="Zhou R."/>
        </authorList>
    </citation>
    <scope>NUCLEOTIDE SEQUENCE [LARGE SCALE GENOMIC DNA]</scope>
</reference>
<dbReference type="EMBL" id="CM042889">
    <property type="protein sequence ID" value="KAI4319590.1"/>
    <property type="molecule type" value="Genomic_DNA"/>
</dbReference>
<comment type="caution">
    <text evidence="1">The sequence shown here is derived from an EMBL/GenBank/DDBJ whole genome shotgun (WGS) entry which is preliminary data.</text>
</comment>
<protein>
    <submittedName>
        <fullName evidence="1">Uncharacterized protein</fullName>
    </submittedName>
</protein>
<proteinExistence type="predicted"/>
<keyword evidence="2" id="KW-1185">Reference proteome</keyword>